<reference evidence="1" key="1">
    <citation type="journal article" date="2020" name="Stud. Mycol.">
        <title>101 Dothideomycetes genomes: a test case for predicting lifestyles and emergence of pathogens.</title>
        <authorList>
            <person name="Haridas S."/>
            <person name="Albert R."/>
            <person name="Binder M."/>
            <person name="Bloem J."/>
            <person name="Labutti K."/>
            <person name="Salamov A."/>
            <person name="Andreopoulos B."/>
            <person name="Baker S."/>
            <person name="Barry K."/>
            <person name="Bills G."/>
            <person name="Bluhm B."/>
            <person name="Cannon C."/>
            <person name="Castanera R."/>
            <person name="Culley D."/>
            <person name="Daum C."/>
            <person name="Ezra D."/>
            <person name="Gonzalez J."/>
            <person name="Henrissat B."/>
            <person name="Kuo A."/>
            <person name="Liang C."/>
            <person name="Lipzen A."/>
            <person name="Lutzoni F."/>
            <person name="Magnuson J."/>
            <person name="Mondo S."/>
            <person name="Nolan M."/>
            <person name="Ohm R."/>
            <person name="Pangilinan J."/>
            <person name="Park H.-J."/>
            <person name="Ramirez L."/>
            <person name="Alfaro M."/>
            <person name="Sun H."/>
            <person name="Tritt A."/>
            <person name="Yoshinaga Y."/>
            <person name="Zwiers L.-H."/>
            <person name="Turgeon B."/>
            <person name="Goodwin S."/>
            <person name="Spatafora J."/>
            <person name="Crous P."/>
            <person name="Grigoriev I."/>
        </authorList>
    </citation>
    <scope>NUCLEOTIDE SEQUENCE</scope>
    <source>
        <strain evidence="1">CBS 480.64</strain>
    </source>
</reference>
<dbReference type="Proteomes" id="UP000799421">
    <property type="component" value="Unassembled WGS sequence"/>
</dbReference>
<evidence type="ECO:0000313" key="1">
    <source>
        <dbReference type="EMBL" id="KAF2859731.1"/>
    </source>
</evidence>
<proteinExistence type="predicted"/>
<name>A0A6A7BWY8_9PEZI</name>
<evidence type="ECO:0000313" key="2">
    <source>
        <dbReference type="Proteomes" id="UP000799421"/>
    </source>
</evidence>
<dbReference type="InterPro" id="IPR021054">
    <property type="entry name" value="Cell_wall_mannoprotein_1"/>
</dbReference>
<dbReference type="EMBL" id="MU005989">
    <property type="protein sequence ID" value="KAF2859731.1"/>
    <property type="molecule type" value="Genomic_DNA"/>
</dbReference>
<gene>
    <name evidence="1" type="ORF">K470DRAFT_192556</name>
</gene>
<feature type="non-terminal residue" evidence="1">
    <location>
        <position position="130"/>
    </location>
</feature>
<protein>
    <submittedName>
        <fullName evidence="1">Uncharacterized protein</fullName>
    </submittedName>
</protein>
<keyword evidence="2" id="KW-1185">Reference proteome</keyword>
<feature type="non-terminal residue" evidence="1">
    <location>
        <position position="1"/>
    </location>
</feature>
<accession>A0A6A7BWY8</accession>
<dbReference type="Pfam" id="PF12296">
    <property type="entry name" value="HsbA"/>
    <property type="match status" value="1"/>
</dbReference>
<sequence length="130" mass="14401">VTPNTVLNDIHSISQGVWKLRTDFNAYNGGPLSSTSIPSDFAALHQAHEWGRGHCGGRHHNFTASDSWQIGQYLHSTLGNDLPALFQEIQDKYGQLQTSGEADNVLGQLRWLQYDFGNYVNTLGGKLTND</sequence>
<organism evidence="1 2">
    <name type="scientific">Piedraia hortae CBS 480.64</name>
    <dbReference type="NCBI Taxonomy" id="1314780"/>
    <lineage>
        <taxon>Eukaryota</taxon>
        <taxon>Fungi</taxon>
        <taxon>Dikarya</taxon>
        <taxon>Ascomycota</taxon>
        <taxon>Pezizomycotina</taxon>
        <taxon>Dothideomycetes</taxon>
        <taxon>Dothideomycetidae</taxon>
        <taxon>Capnodiales</taxon>
        <taxon>Piedraiaceae</taxon>
        <taxon>Piedraia</taxon>
    </lineage>
</organism>
<dbReference type="AlphaFoldDB" id="A0A6A7BWY8"/>